<evidence type="ECO:0000313" key="2">
    <source>
        <dbReference type="Proteomes" id="UP000019681"/>
    </source>
</evidence>
<dbReference type="STRING" id="1403537.Q428_02545"/>
<organism evidence="1 2">
    <name type="scientific">Fervidicella metallireducens AeB</name>
    <dbReference type="NCBI Taxonomy" id="1403537"/>
    <lineage>
        <taxon>Bacteria</taxon>
        <taxon>Bacillati</taxon>
        <taxon>Bacillota</taxon>
        <taxon>Clostridia</taxon>
        <taxon>Eubacteriales</taxon>
        <taxon>Clostridiaceae</taxon>
        <taxon>Fervidicella</taxon>
    </lineage>
</organism>
<dbReference type="Proteomes" id="UP000019681">
    <property type="component" value="Unassembled WGS sequence"/>
</dbReference>
<keyword evidence="2" id="KW-1185">Reference proteome</keyword>
<evidence type="ECO:0008006" key="3">
    <source>
        <dbReference type="Google" id="ProtNLM"/>
    </source>
</evidence>
<dbReference type="RefSeq" id="WP_051514838.1">
    <property type="nucleotide sequence ID" value="NZ_AZQP01000004.1"/>
</dbReference>
<protein>
    <recommendedName>
        <fullName evidence="3">Glycosyltransferase subfamily 4-like N-terminal domain-containing protein</fullName>
    </recommendedName>
</protein>
<comment type="caution">
    <text evidence="1">The sequence shown here is derived from an EMBL/GenBank/DDBJ whole genome shotgun (WGS) entry which is preliminary data.</text>
</comment>
<gene>
    <name evidence="1" type="ORF">Q428_02545</name>
</gene>
<accession>A0A017S011</accession>
<reference evidence="1 2" key="1">
    <citation type="journal article" date="2014" name="Genome Announc.">
        <title>Draft Genome Sequence of Fervidicella metallireducens Strain AeBT, an Iron-Reducing Thermoanaerobe from the Great Artesian Basin.</title>
        <authorList>
            <person name="Patel B.K."/>
        </authorList>
    </citation>
    <scope>NUCLEOTIDE SEQUENCE [LARGE SCALE GENOMIC DNA]</scope>
    <source>
        <strain evidence="1 2">AeB</strain>
    </source>
</reference>
<evidence type="ECO:0000313" key="1">
    <source>
        <dbReference type="EMBL" id="EYE89505.1"/>
    </source>
</evidence>
<dbReference type="AlphaFoldDB" id="A0A017S011"/>
<dbReference type="OrthoDB" id="6713581at2"/>
<name>A0A017S011_9CLOT</name>
<dbReference type="EMBL" id="AZQP01000004">
    <property type="protein sequence ID" value="EYE89505.1"/>
    <property type="molecule type" value="Genomic_DNA"/>
</dbReference>
<proteinExistence type="predicted"/>
<sequence length="111" mass="13195">MNLLVVTNQYPSKEDYYRNAFIHTRNKEYIRMGKKLSVFVLKKESKSLYNYEYEGVQVTEGNALELESLLKKHQGLRDIVLVHFIDVDMMRVINKFLDKLKVIVFIHAMRP</sequence>